<proteinExistence type="predicted"/>
<dbReference type="OrthoDB" id="21449at2759"/>
<feature type="compositionally biased region" description="Low complexity" evidence="4">
    <location>
        <begin position="272"/>
        <end position="285"/>
    </location>
</feature>
<dbReference type="CDD" id="cd05497">
    <property type="entry name" value="Bromo_Brdt_I_like"/>
    <property type="match status" value="1"/>
</dbReference>
<dbReference type="PANTHER" id="PTHR22880">
    <property type="entry name" value="FALZ-RELATED BROMODOMAIN-CONTAINING PROTEINS"/>
    <property type="match status" value="1"/>
</dbReference>
<dbReference type="SUPFAM" id="SSF47370">
    <property type="entry name" value="Bromodomain"/>
    <property type="match status" value="1"/>
</dbReference>
<keyword evidence="2 3" id="KW-0103">Bromodomain</keyword>
<accession>A0A8K0P5H5</accession>
<feature type="compositionally biased region" description="Polar residues" evidence="4">
    <location>
        <begin position="305"/>
        <end position="314"/>
    </location>
</feature>
<dbReference type="PRINTS" id="PR00503">
    <property type="entry name" value="BROMODOMAIN"/>
</dbReference>
<dbReference type="GO" id="GO:0000785">
    <property type="term" value="C:chromatin"/>
    <property type="evidence" value="ECO:0007669"/>
    <property type="project" value="TreeGrafter"/>
</dbReference>
<feature type="compositionally biased region" description="Gly residues" evidence="4">
    <location>
        <begin position="242"/>
        <end position="271"/>
    </location>
</feature>
<feature type="region of interest" description="Disordered" evidence="4">
    <location>
        <begin position="1"/>
        <end position="111"/>
    </location>
</feature>
<dbReference type="GO" id="GO:0006338">
    <property type="term" value="P:chromatin remodeling"/>
    <property type="evidence" value="ECO:0007669"/>
    <property type="project" value="TreeGrafter"/>
</dbReference>
<reference evidence="6" key="1">
    <citation type="submission" date="2013-04" db="EMBL/GenBank/DDBJ databases">
        <authorList>
            <person name="Qu J."/>
            <person name="Murali S.C."/>
            <person name="Bandaranaike D."/>
            <person name="Bellair M."/>
            <person name="Blankenburg K."/>
            <person name="Chao H."/>
            <person name="Dinh H."/>
            <person name="Doddapaneni H."/>
            <person name="Downs B."/>
            <person name="Dugan-Rocha S."/>
            <person name="Elkadiri S."/>
            <person name="Gnanaolivu R.D."/>
            <person name="Hernandez B."/>
            <person name="Javaid M."/>
            <person name="Jayaseelan J.C."/>
            <person name="Lee S."/>
            <person name="Li M."/>
            <person name="Ming W."/>
            <person name="Munidasa M."/>
            <person name="Muniz J."/>
            <person name="Nguyen L."/>
            <person name="Ongeri F."/>
            <person name="Osuji N."/>
            <person name="Pu L.-L."/>
            <person name="Puazo M."/>
            <person name="Qu C."/>
            <person name="Quiroz J."/>
            <person name="Raj R."/>
            <person name="Weissenberger G."/>
            <person name="Xin Y."/>
            <person name="Zou X."/>
            <person name="Han Y."/>
            <person name="Richards S."/>
            <person name="Worley K."/>
            <person name="Muzny D."/>
            <person name="Gibbs R."/>
        </authorList>
    </citation>
    <scope>NUCLEOTIDE SEQUENCE</scope>
    <source>
        <strain evidence="6">Sampled in the wild</strain>
    </source>
</reference>
<dbReference type="InterPro" id="IPR043508">
    <property type="entry name" value="Bromo_Brdt_I"/>
</dbReference>
<dbReference type="SMART" id="SM00297">
    <property type="entry name" value="BROMO"/>
    <property type="match status" value="1"/>
</dbReference>
<dbReference type="PROSITE" id="PS50014">
    <property type="entry name" value="BROMODOMAIN_2"/>
    <property type="match status" value="1"/>
</dbReference>
<dbReference type="GO" id="GO:0005634">
    <property type="term" value="C:nucleus"/>
    <property type="evidence" value="ECO:0007669"/>
    <property type="project" value="TreeGrafter"/>
</dbReference>
<evidence type="ECO:0000256" key="3">
    <source>
        <dbReference type="PROSITE-ProRule" id="PRU00035"/>
    </source>
</evidence>
<comment type="caution">
    <text evidence="6">The sequence shown here is derived from an EMBL/GenBank/DDBJ whole genome shotgun (WGS) entry which is preliminary data.</text>
</comment>
<dbReference type="PROSITE" id="PS00633">
    <property type="entry name" value="BROMODOMAIN_1"/>
    <property type="match status" value="1"/>
</dbReference>
<dbReference type="FunFam" id="1.20.920.10:FF:000002">
    <property type="entry name" value="Bromodomain-containing protein 4"/>
    <property type="match status" value="1"/>
</dbReference>
<evidence type="ECO:0000259" key="5">
    <source>
        <dbReference type="PROSITE" id="PS50014"/>
    </source>
</evidence>
<dbReference type="Gene3D" id="1.20.920.10">
    <property type="entry name" value="Bromodomain-like"/>
    <property type="match status" value="1"/>
</dbReference>
<dbReference type="Proteomes" id="UP000792457">
    <property type="component" value="Unassembled WGS sequence"/>
</dbReference>
<evidence type="ECO:0000256" key="4">
    <source>
        <dbReference type="SAM" id="MobiDB-lite"/>
    </source>
</evidence>
<evidence type="ECO:0000256" key="2">
    <source>
        <dbReference type="ARBA" id="ARBA00023117"/>
    </source>
</evidence>
<dbReference type="InterPro" id="IPR036427">
    <property type="entry name" value="Bromodomain-like_sf"/>
</dbReference>
<dbReference type="EMBL" id="KZ308565">
    <property type="protein sequence ID" value="KAG8231634.1"/>
    <property type="molecule type" value="Genomic_DNA"/>
</dbReference>
<name>A0A8K0P5H5_LADFU</name>
<keyword evidence="7" id="KW-1185">Reference proteome</keyword>
<feature type="region of interest" description="Disordered" evidence="4">
    <location>
        <begin position="221"/>
        <end position="322"/>
    </location>
</feature>
<gene>
    <name evidence="6" type="ORF">J437_LFUL011475</name>
</gene>
<dbReference type="GO" id="GO:0006355">
    <property type="term" value="P:regulation of DNA-templated transcription"/>
    <property type="evidence" value="ECO:0007669"/>
    <property type="project" value="TreeGrafter"/>
</dbReference>
<evidence type="ECO:0000313" key="6">
    <source>
        <dbReference type="EMBL" id="KAG8231634.1"/>
    </source>
</evidence>
<sequence length="384" mass="40052">MLSSKIPHMVSKDQHQGKVPSSLDSNKEGGSAVGATGGGGGATAAVAPPPLSAGGGGGPPSATAPSSQQNPHHGSHHHHSIGPSGPREEPIVEPVNGVVQPPCVPPPDRPGRNTNQLTYLLKGVLKAVWKHQFAWPFQQPVDAKKLNLPDYHKIIKHPMDLGTIKKRLEQNYYWSAKECIQDFNTMFSNCYIYNKPGEDVVVMAQALEKLFLTKMAHMPKDEIEVEPPPAPSKGPKGKKGAGGRVPGPGGTPGVTGGGGGGGRGRPPGGGAVSSSSPTTTNSTATPGSLPPHHHHQLGVGAVPGSTATGTTNVPSAAGLSHGTHNSLPQQIFLQGVCRMHCLPMCAFITAAFNSSVMFNKEGDEEQDAMEETTPFLIWAALEVM</sequence>
<dbReference type="InterPro" id="IPR018359">
    <property type="entry name" value="Bromodomain_CS"/>
</dbReference>
<evidence type="ECO:0000313" key="7">
    <source>
        <dbReference type="Proteomes" id="UP000792457"/>
    </source>
</evidence>
<keyword evidence="1" id="KW-0677">Repeat</keyword>
<dbReference type="PANTHER" id="PTHR22880:SF225">
    <property type="entry name" value="BROMODOMAIN-CONTAINING PROTEIN BET-1-RELATED"/>
    <property type="match status" value="1"/>
</dbReference>
<feature type="domain" description="Bromo" evidence="5">
    <location>
        <begin position="129"/>
        <end position="201"/>
    </location>
</feature>
<protein>
    <recommendedName>
        <fullName evidence="5">Bromo domain-containing protein</fullName>
    </recommendedName>
</protein>
<feature type="compositionally biased region" description="Gly residues" evidence="4">
    <location>
        <begin position="31"/>
        <end position="42"/>
    </location>
</feature>
<dbReference type="AlphaFoldDB" id="A0A8K0P5H5"/>
<evidence type="ECO:0000256" key="1">
    <source>
        <dbReference type="ARBA" id="ARBA00022737"/>
    </source>
</evidence>
<reference evidence="6" key="2">
    <citation type="submission" date="2017-10" db="EMBL/GenBank/DDBJ databases">
        <title>Ladona fulva Genome sequencing and assembly.</title>
        <authorList>
            <person name="Murali S."/>
            <person name="Richards S."/>
            <person name="Bandaranaike D."/>
            <person name="Bellair M."/>
            <person name="Blankenburg K."/>
            <person name="Chao H."/>
            <person name="Dinh H."/>
            <person name="Doddapaneni H."/>
            <person name="Dugan-Rocha S."/>
            <person name="Elkadiri S."/>
            <person name="Gnanaolivu R."/>
            <person name="Hernandez B."/>
            <person name="Skinner E."/>
            <person name="Javaid M."/>
            <person name="Lee S."/>
            <person name="Li M."/>
            <person name="Ming W."/>
            <person name="Munidasa M."/>
            <person name="Muniz J."/>
            <person name="Nguyen L."/>
            <person name="Hughes D."/>
            <person name="Osuji N."/>
            <person name="Pu L.-L."/>
            <person name="Puazo M."/>
            <person name="Qu C."/>
            <person name="Quiroz J."/>
            <person name="Raj R."/>
            <person name="Weissenberger G."/>
            <person name="Xin Y."/>
            <person name="Zou X."/>
            <person name="Han Y."/>
            <person name="Worley K."/>
            <person name="Muzny D."/>
            <person name="Gibbs R."/>
        </authorList>
    </citation>
    <scope>NUCLEOTIDE SEQUENCE</scope>
    <source>
        <strain evidence="6">Sampled in the wild</strain>
    </source>
</reference>
<dbReference type="InterPro" id="IPR001487">
    <property type="entry name" value="Bromodomain"/>
</dbReference>
<dbReference type="Pfam" id="PF00439">
    <property type="entry name" value="Bromodomain"/>
    <property type="match status" value="1"/>
</dbReference>
<dbReference type="InterPro" id="IPR050935">
    <property type="entry name" value="Bromo_chromatin_reader"/>
</dbReference>
<organism evidence="6 7">
    <name type="scientific">Ladona fulva</name>
    <name type="common">Scarce chaser dragonfly</name>
    <name type="synonym">Libellula fulva</name>
    <dbReference type="NCBI Taxonomy" id="123851"/>
    <lineage>
        <taxon>Eukaryota</taxon>
        <taxon>Metazoa</taxon>
        <taxon>Ecdysozoa</taxon>
        <taxon>Arthropoda</taxon>
        <taxon>Hexapoda</taxon>
        <taxon>Insecta</taxon>
        <taxon>Pterygota</taxon>
        <taxon>Palaeoptera</taxon>
        <taxon>Odonata</taxon>
        <taxon>Epiprocta</taxon>
        <taxon>Anisoptera</taxon>
        <taxon>Libelluloidea</taxon>
        <taxon>Libellulidae</taxon>
        <taxon>Ladona</taxon>
    </lineage>
</organism>